<dbReference type="AlphaFoldDB" id="A0A8C2WRR9"/>
<accession>A0A8C2WRR9</accession>
<evidence type="ECO:0000313" key="3">
    <source>
        <dbReference type="Proteomes" id="UP000694565"/>
    </source>
</evidence>
<dbReference type="Ensembl" id="ENSCLMT00005005001.1">
    <property type="protein sequence ID" value="ENSCLMP00005004652.1"/>
    <property type="gene ID" value="ENSCLMG00005002369.1"/>
</dbReference>
<evidence type="ECO:0000256" key="1">
    <source>
        <dbReference type="ARBA" id="ARBA00006180"/>
    </source>
</evidence>
<keyword evidence="3" id="KW-1185">Reference proteome</keyword>
<dbReference type="PANTHER" id="PTHR12634:SF15">
    <property type="entry name" value="SERINE_THREONINE-PROTEIN PHOSPHATASE 6 REGULATORY SUBUNIT 2"/>
    <property type="match status" value="1"/>
</dbReference>
<sequence length="606" mass="69651">MFWKFDLHTSSHLEALLDKEDVTLIELMDEEDVLQECKAQNRRLLLFVCQDQCMQDLVHMITTEPPTGVEEIMRFKYPNIACELLTCDVGVINDKLGNEEPLLETLYAFLEQPSPLNPLLASFFSKTIGNLITRKTEQVISFLRRKEGFLSLVLKHIDTSAMMDVLLRLISCVEPPPLRLETLIWLNEEKLAQRLIELIHPGRDEERQSNASQTLCDIIRLSRDQANQLQEISQPDPLLTVLESQECVEQLLQNMFSAESTESCIINGIQVILTLLEIRRPVVDGVMDAQGFERSYTVNSSILLAIQPHLIHFHQLLLEPPKRNPMLTSLGVLEEPLGNTRLHVARLVASLLYTSSASHAVVAQELCRLNTMDLLLDLFFKYTWNNFLHLQVELCVATLIETPSEPSATPENSAHNLMVTHLFQHCHLVQRILEAWEENDKIQSEGGMRRGYMGHLTRIANTVVHNLEKGPVHTQISSLITELPEDYRGRWETFVDQTLSETNRKNTIDLVKTHTCSSTVYNKDDMESPFPKELTLQQAFSDYQIQQMTANFVDQFGFNDEEFTDHDDTVFETCSKERIQPFDDDEEDIWEEKEIKFAAQTKSRNR</sequence>
<dbReference type="InterPro" id="IPR007587">
    <property type="entry name" value="SAPS"/>
</dbReference>
<protein>
    <submittedName>
        <fullName evidence="2">Protein phosphatase 6 regulatory subunit 2</fullName>
    </submittedName>
</protein>
<comment type="similarity">
    <text evidence="1">Belongs to the SAPS family.</text>
</comment>
<dbReference type="GO" id="GO:0019888">
    <property type="term" value="F:protein phosphatase regulator activity"/>
    <property type="evidence" value="ECO:0007669"/>
    <property type="project" value="TreeGrafter"/>
</dbReference>
<dbReference type="GO" id="GO:0019903">
    <property type="term" value="F:protein phosphatase binding"/>
    <property type="evidence" value="ECO:0007669"/>
    <property type="project" value="InterPro"/>
</dbReference>
<name>A0A8C2WRR9_CYCLU</name>
<reference evidence="2" key="2">
    <citation type="submission" date="2025-09" db="UniProtKB">
        <authorList>
            <consortium name="Ensembl"/>
        </authorList>
    </citation>
    <scope>IDENTIFICATION</scope>
</reference>
<dbReference type="GO" id="GO:0005634">
    <property type="term" value="C:nucleus"/>
    <property type="evidence" value="ECO:0007669"/>
    <property type="project" value="TreeGrafter"/>
</dbReference>
<dbReference type="GeneTree" id="ENSGT00390000009899"/>
<dbReference type="GO" id="GO:0005829">
    <property type="term" value="C:cytosol"/>
    <property type="evidence" value="ECO:0007669"/>
    <property type="project" value="TreeGrafter"/>
</dbReference>
<reference evidence="2" key="1">
    <citation type="submission" date="2025-08" db="UniProtKB">
        <authorList>
            <consortium name="Ensembl"/>
        </authorList>
    </citation>
    <scope>IDENTIFICATION</scope>
</reference>
<dbReference type="Pfam" id="PF04499">
    <property type="entry name" value="SAPS"/>
    <property type="match status" value="1"/>
</dbReference>
<dbReference type="PANTHER" id="PTHR12634">
    <property type="entry name" value="SIT4 YEAST -ASSOCIATING PROTEIN-RELATED"/>
    <property type="match status" value="1"/>
</dbReference>
<organism evidence="2 3">
    <name type="scientific">Cyclopterus lumpus</name>
    <name type="common">Lumpsucker</name>
    <dbReference type="NCBI Taxonomy" id="8103"/>
    <lineage>
        <taxon>Eukaryota</taxon>
        <taxon>Metazoa</taxon>
        <taxon>Chordata</taxon>
        <taxon>Craniata</taxon>
        <taxon>Vertebrata</taxon>
        <taxon>Euteleostomi</taxon>
        <taxon>Actinopterygii</taxon>
        <taxon>Neopterygii</taxon>
        <taxon>Teleostei</taxon>
        <taxon>Neoteleostei</taxon>
        <taxon>Acanthomorphata</taxon>
        <taxon>Eupercaria</taxon>
        <taxon>Perciformes</taxon>
        <taxon>Cottioidei</taxon>
        <taxon>Cottales</taxon>
        <taxon>Cyclopteridae</taxon>
        <taxon>Cyclopterus</taxon>
    </lineage>
</organism>
<evidence type="ECO:0000313" key="2">
    <source>
        <dbReference type="Ensembl" id="ENSCLMP00005004652.1"/>
    </source>
</evidence>
<proteinExistence type="inferred from homology"/>
<dbReference type="Proteomes" id="UP000694565">
    <property type="component" value="Unplaced"/>
</dbReference>